<comment type="subunit">
    <text evidence="5">V-ATPase is a heteromultimeric enzyme made up of two complexes: the ATP-hydrolytic V1 complex and the proton translocation V0 complex.</text>
</comment>
<dbReference type="GO" id="GO:0016887">
    <property type="term" value="F:ATP hydrolysis activity"/>
    <property type="evidence" value="ECO:0007669"/>
    <property type="project" value="TreeGrafter"/>
</dbReference>
<evidence type="ECO:0000313" key="9">
    <source>
        <dbReference type="Proteomes" id="UP000663828"/>
    </source>
</evidence>
<dbReference type="AlphaFoldDB" id="A0A815FWZ3"/>
<evidence type="ECO:0000256" key="4">
    <source>
        <dbReference type="ARBA" id="ARBA00023065"/>
    </source>
</evidence>
<comment type="function">
    <text evidence="5">Subunit of the V1 complex of vacuolar(H+)-ATPase (V-ATPase), a multisubunit enzyme composed of a peripheral complex (V1) that hydrolyzes ATP and a membrane integral complex (V0) that translocates protons. V-ATPase is responsible for acidifying and maintaining the pH of intracellular compartments and in some cell types, is targeted to the plasma membrane, where it is responsible for acidifying the extracellular environment.</text>
</comment>
<sequence length="116" mass="13609">MLQSRGVSDLLAAEKKAQEIIEEARKRKNKRIKDAQNEAKHEIEQFKGERERRYKGLEQQQMGNRTQMTEESNKETQTQIAALKSQYDTNKQDLLQRIITLVCDIKPETHINARLE</sequence>
<keyword evidence="9" id="KW-1185">Reference proteome</keyword>
<dbReference type="EMBL" id="CAJNOJ010000244">
    <property type="protein sequence ID" value="CAF1330988.1"/>
    <property type="molecule type" value="Genomic_DNA"/>
</dbReference>
<accession>A0A815FWZ3</accession>
<dbReference type="GO" id="GO:0000221">
    <property type="term" value="C:vacuolar proton-transporting V-type ATPase, V1 domain"/>
    <property type="evidence" value="ECO:0007669"/>
    <property type="project" value="TreeGrafter"/>
</dbReference>
<dbReference type="GO" id="GO:0097401">
    <property type="term" value="P:synaptic vesicle lumen acidification"/>
    <property type="evidence" value="ECO:0007669"/>
    <property type="project" value="TreeGrafter"/>
</dbReference>
<dbReference type="Pfam" id="PF03179">
    <property type="entry name" value="V-ATPase_G"/>
    <property type="match status" value="1"/>
</dbReference>
<dbReference type="Gene3D" id="1.20.5.2950">
    <property type="match status" value="1"/>
</dbReference>
<dbReference type="OrthoDB" id="250802at2759"/>
<organism evidence="7 10">
    <name type="scientific">Adineta ricciae</name>
    <name type="common">Rotifer</name>
    <dbReference type="NCBI Taxonomy" id="249248"/>
    <lineage>
        <taxon>Eukaryota</taxon>
        <taxon>Metazoa</taxon>
        <taxon>Spiralia</taxon>
        <taxon>Gnathifera</taxon>
        <taxon>Rotifera</taxon>
        <taxon>Eurotatoria</taxon>
        <taxon>Bdelloidea</taxon>
        <taxon>Adinetida</taxon>
        <taxon>Adinetidae</taxon>
        <taxon>Adineta</taxon>
    </lineage>
</organism>
<evidence type="ECO:0000313" key="7">
    <source>
        <dbReference type="EMBL" id="CAF1330988.1"/>
    </source>
</evidence>
<dbReference type="Proteomes" id="UP000663828">
    <property type="component" value="Unassembled WGS sequence"/>
</dbReference>
<dbReference type="NCBIfam" id="TIGR01147">
    <property type="entry name" value="V_ATP_synt_G"/>
    <property type="match status" value="1"/>
</dbReference>
<dbReference type="PANTHER" id="PTHR12713:SF11">
    <property type="entry name" value="V-TYPE PROTON ATPASE SUBUNIT G"/>
    <property type="match status" value="1"/>
</dbReference>
<dbReference type="Proteomes" id="UP000663852">
    <property type="component" value="Unassembled WGS sequence"/>
</dbReference>
<dbReference type="PANTHER" id="PTHR12713">
    <property type="entry name" value="VACUOLAR ATP SYNTHASE SUBUNIT G"/>
    <property type="match status" value="1"/>
</dbReference>
<dbReference type="FunFam" id="1.20.5.2950:FF:000001">
    <property type="entry name" value="V-type proton ATPase subunit G"/>
    <property type="match status" value="1"/>
</dbReference>
<keyword evidence="3 5" id="KW-0375">Hydrogen ion transport</keyword>
<name>A0A815FWZ3_ADIRI</name>
<dbReference type="GO" id="GO:0046961">
    <property type="term" value="F:proton-transporting ATPase activity, rotational mechanism"/>
    <property type="evidence" value="ECO:0007669"/>
    <property type="project" value="InterPro"/>
</dbReference>
<gene>
    <name evidence="7" type="ORF">EDS130_LOCUS32187</name>
    <name evidence="8" type="ORF">XAT740_LOCUS32618</name>
</gene>
<keyword evidence="2 5" id="KW-0813">Transport</keyword>
<evidence type="ECO:0000313" key="10">
    <source>
        <dbReference type="Proteomes" id="UP000663852"/>
    </source>
</evidence>
<dbReference type="GO" id="GO:0098793">
    <property type="term" value="C:presynapse"/>
    <property type="evidence" value="ECO:0007669"/>
    <property type="project" value="GOC"/>
</dbReference>
<evidence type="ECO:0000313" key="8">
    <source>
        <dbReference type="EMBL" id="CAF1372486.1"/>
    </source>
</evidence>
<comment type="similarity">
    <text evidence="1 5">Belongs to the V-ATPase G subunit family.</text>
</comment>
<protein>
    <recommendedName>
        <fullName evidence="5">V-type proton ATPase subunit G</fullName>
    </recommendedName>
</protein>
<feature type="coiled-coil region" evidence="6">
    <location>
        <begin position="7"/>
        <end position="93"/>
    </location>
</feature>
<evidence type="ECO:0000256" key="6">
    <source>
        <dbReference type="SAM" id="Coils"/>
    </source>
</evidence>
<evidence type="ECO:0000256" key="2">
    <source>
        <dbReference type="ARBA" id="ARBA00022448"/>
    </source>
</evidence>
<dbReference type="EMBL" id="CAJNOR010003057">
    <property type="protein sequence ID" value="CAF1372486.1"/>
    <property type="molecule type" value="Genomic_DNA"/>
</dbReference>
<evidence type="ECO:0000256" key="3">
    <source>
        <dbReference type="ARBA" id="ARBA00022781"/>
    </source>
</evidence>
<keyword evidence="4 5" id="KW-0406">Ion transport</keyword>
<comment type="caution">
    <text evidence="7">The sequence shown here is derived from an EMBL/GenBank/DDBJ whole genome shotgun (WGS) entry which is preliminary data.</text>
</comment>
<reference evidence="7" key="1">
    <citation type="submission" date="2021-02" db="EMBL/GenBank/DDBJ databases">
        <authorList>
            <person name="Nowell W R."/>
        </authorList>
    </citation>
    <scope>NUCLEOTIDE SEQUENCE</scope>
</reference>
<dbReference type="InterPro" id="IPR005124">
    <property type="entry name" value="V-ATPase_G"/>
</dbReference>
<keyword evidence="6" id="KW-0175">Coiled coil</keyword>
<evidence type="ECO:0000256" key="1">
    <source>
        <dbReference type="ARBA" id="ARBA00010066"/>
    </source>
</evidence>
<evidence type="ECO:0000256" key="5">
    <source>
        <dbReference type="RuleBase" id="RU364019"/>
    </source>
</evidence>
<proteinExistence type="inferred from homology"/>